<gene>
    <name evidence="1" type="ORF">UK23_20350</name>
</gene>
<name>A0A0F0H1H5_LENAE</name>
<evidence type="ECO:0000313" key="1">
    <source>
        <dbReference type="EMBL" id="KJK47458.1"/>
    </source>
</evidence>
<keyword evidence="2" id="KW-1185">Reference proteome</keyword>
<dbReference type="AlphaFoldDB" id="A0A0F0H1H5"/>
<comment type="caution">
    <text evidence="1">The sequence shown here is derived from an EMBL/GenBank/DDBJ whole genome shotgun (WGS) entry which is preliminary data.</text>
</comment>
<evidence type="ECO:0008006" key="3">
    <source>
        <dbReference type="Google" id="ProtNLM"/>
    </source>
</evidence>
<reference evidence="1 2" key="1">
    <citation type="submission" date="2015-02" db="EMBL/GenBank/DDBJ databases">
        <authorList>
            <person name="Ju K.-S."/>
            <person name="Doroghazi J.R."/>
            <person name="Metcalf W."/>
        </authorList>
    </citation>
    <scope>NUCLEOTIDE SEQUENCE [LARGE SCALE GENOMIC DNA]</scope>
    <source>
        <strain evidence="1 2">NRRL B-16140</strain>
    </source>
</reference>
<organism evidence="1 2">
    <name type="scientific">Lentzea aerocolonigenes</name>
    <name type="common">Lechevalieria aerocolonigenes</name>
    <name type="synonym">Saccharothrix aerocolonigenes</name>
    <dbReference type="NCBI Taxonomy" id="68170"/>
    <lineage>
        <taxon>Bacteria</taxon>
        <taxon>Bacillati</taxon>
        <taxon>Actinomycetota</taxon>
        <taxon>Actinomycetes</taxon>
        <taxon>Pseudonocardiales</taxon>
        <taxon>Pseudonocardiaceae</taxon>
        <taxon>Lentzea</taxon>
    </lineage>
</organism>
<dbReference type="EMBL" id="JYJG01000135">
    <property type="protein sequence ID" value="KJK47458.1"/>
    <property type="molecule type" value="Genomic_DNA"/>
</dbReference>
<dbReference type="PATRIC" id="fig|68170.10.peg.5123"/>
<accession>A0A0F0H1H5</accession>
<evidence type="ECO:0000313" key="2">
    <source>
        <dbReference type="Proteomes" id="UP000033393"/>
    </source>
</evidence>
<protein>
    <recommendedName>
        <fullName evidence="3">Carboxypeptidase regulatory-like domain-containing protein</fullName>
    </recommendedName>
</protein>
<sequence>MVLALVLTAPAALTSCTSGCGYTISAAPATITADDFELAATVSRNGVPAEGAVVEFSATSERATTRFGDTKTGPDGVARLKSKGARADWTGYRVSVYFIRPDPEPDCASDVVVPLRVENQPVGR</sequence>
<dbReference type="Proteomes" id="UP000033393">
    <property type="component" value="Unassembled WGS sequence"/>
</dbReference>
<dbReference type="SUPFAM" id="SSF49373">
    <property type="entry name" value="Invasin/intimin cell-adhesion fragments"/>
    <property type="match status" value="1"/>
</dbReference>
<proteinExistence type="predicted"/>
<dbReference type="InterPro" id="IPR008964">
    <property type="entry name" value="Invasin/intimin_cell_adhesion"/>
</dbReference>